<sequence length="91" mass="10185">MIDPTERIVAAAVYHGATISLPPPARHDTILKSMLFVMGFEDALVPHDKQGFLTSTGRFVNRVEGYHIAYRAKQLIANTAGRPELYSEDLW</sequence>
<protein>
    <submittedName>
        <fullName evidence="1">Uncharacterized protein</fullName>
    </submittedName>
</protein>
<reference evidence="1 2" key="1">
    <citation type="submission" date="2020-07" db="EMBL/GenBank/DDBJ databases">
        <title>Genomic Encyclopedia of Type Strains, Phase IV (KMG-V): Genome sequencing to study the core and pangenomes of soil and plant-associated prokaryotes.</title>
        <authorList>
            <person name="Whitman W."/>
        </authorList>
    </citation>
    <scope>NUCLEOTIDE SEQUENCE [LARGE SCALE GENOMIC DNA]</scope>
    <source>
        <strain evidence="1 2">RH4WT92</strain>
    </source>
</reference>
<evidence type="ECO:0000313" key="1">
    <source>
        <dbReference type="EMBL" id="MBA8851251.1"/>
    </source>
</evidence>
<name>A0ABR6AP65_9HYPH</name>
<organism evidence="1 2">
    <name type="scientific">Brucella intermedia</name>
    <dbReference type="NCBI Taxonomy" id="94625"/>
    <lineage>
        <taxon>Bacteria</taxon>
        <taxon>Pseudomonadati</taxon>
        <taxon>Pseudomonadota</taxon>
        <taxon>Alphaproteobacteria</taxon>
        <taxon>Hyphomicrobiales</taxon>
        <taxon>Brucellaceae</taxon>
        <taxon>Brucella/Ochrobactrum group</taxon>
        <taxon>Brucella</taxon>
    </lineage>
</organism>
<dbReference type="RefSeq" id="WP_182511743.1">
    <property type="nucleotide sequence ID" value="NZ_JACGXG010000002.1"/>
</dbReference>
<keyword evidence="2" id="KW-1185">Reference proteome</keyword>
<dbReference type="Pfam" id="PF26092">
    <property type="entry name" value="T4_Y16D"/>
    <property type="match status" value="1"/>
</dbReference>
<comment type="caution">
    <text evidence="1">The sequence shown here is derived from an EMBL/GenBank/DDBJ whole genome shotgun (WGS) entry which is preliminary data.</text>
</comment>
<dbReference type="Proteomes" id="UP000578622">
    <property type="component" value="Unassembled WGS sequence"/>
</dbReference>
<proteinExistence type="predicted"/>
<gene>
    <name evidence="1" type="ORF">FHW20_002186</name>
</gene>
<evidence type="ECO:0000313" key="2">
    <source>
        <dbReference type="Proteomes" id="UP000578622"/>
    </source>
</evidence>
<dbReference type="InterPro" id="IPR058630">
    <property type="entry name" value="T4_Y16D"/>
</dbReference>
<accession>A0ABR6AP65</accession>
<dbReference type="EMBL" id="JACGXG010000002">
    <property type="protein sequence ID" value="MBA8851251.1"/>
    <property type="molecule type" value="Genomic_DNA"/>
</dbReference>